<dbReference type="eggNOG" id="COG0745">
    <property type="taxonomic scope" value="Bacteria"/>
</dbReference>
<reference evidence="4 5" key="1">
    <citation type="journal article" date="2012" name="J. Bacteriol.">
        <title>Complete genome sequences of Methylophaga sp. strain JAM1 and Methylophaga sp. strain JAM7.</title>
        <authorList>
            <person name="Villeneuve C."/>
            <person name="Martineau C."/>
            <person name="Mauffrey F."/>
            <person name="Villemur R."/>
        </authorList>
    </citation>
    <scope>NUCLEOTIDE SEQUENCE [LARGE SCALE GENOMIC DNA]</scope>
    <source>
        <strain evidence="4 5">JAM7</strain>
    </source>
</reference>
<dbReference type="GO" id="GO:0000160">
    <property type="term" value="P:phosphorelay signal transduction system"/>
    <property type="evidence" value="ECO:0007669"/>
    <property type="project" value="InterPro"/>
</dbReference>
<keyword evidence="5" id="KW-1185">Reference proteome</keyword>
<dbReference type="STRING" id="754477.Q7C_66"/>
<dbReference type="InterPro" id="IPR050595">
    <property type="entry name" value="Bact_response_regulator"/>
</dbReference>
<dbReference type="Proteomes" id="UP000009145">
    <property type="component" value="Chromosome"/>
</dbReference>
<dbReference type="PANTHER" id="PTHR44591:SF3">
    <property type="entry name" value="RESPONSE REGULATORY DOMAIN-CONTAINING PROTEIN"/>
    <property type="match status" value="1"/>
</dbReference>
<proteinExistence type="predicted"/>
<dbReference type="Pfam" id="PF00072">
    <property type="entry name" value="Response_reg"/>
    <property type="match status" value="1"/>
</dbReference>
<dbReference type="SMART" id="SM00448">
    <property type="entry name" value="REC"/>
    <property type="match status" value="1"/>
</dbReference>
<feature type="domain" description="Response regulatory" evidence="3">
    <location>
        <begin position="7"/>
        <end position="124"/>
    </location>
</feature>
<evidence type="ECO:0000313" key="4">
    <source>
        <dbReference type="EMBL" id="AFJ01250.1"/>
    </source>
</evidence>
<keyword evidence="1 2" id="KW-0597">Phosphoprotein</keyword>
<dbReference type="PANTHER" id="PTHR44591">
    <property type="entry name" value="STRESS RESPONSE REGULATOR PROTEIN 1"/>
    <property type="match status" value="1"/>
</dbReference>
<evidence type="ECO:0000256" key="2">
    <source>
        <dbReference type="PROSITE-ProRule" id="PRU00169"/>
    </source>
</evidence>
<dbReference type="SUPFAM" id="SSF52172">
    <property type="entry name" value="CheY-like"/>
    <property type="match status" value="1"/>
</dbReference>
<dbReference type="InterPro" id="IPR001789">
    <property type="entry name" value="Sig_transdc_resp-reg_receiver"/>
</dbReference>
<dbReference type="PATRIC" id="fig|754477.3.peg.66"/>
<sequence>MTKKTKSVLIVDDNQQLRELVRLTLAFSEYQLHEAENAIEALQLIKQIRPDVILLDIMMPGDLNGLDVCAQIKSDPNIRDTRVIILSAKGQKMDLVAGDLVGADAYFVKPFSPISLLESIDGHAPPNRQW</sequence>
<dbReference type="PROSITE" id="PS50110">
    <property type="entry name" value="RESPONSE_REGULATORY"/>
    <property type="match status" value="1"/>
</dbReference>
<evidence type="ECO:0000259" key="3">
    <source>
        <dbReference type="PROSITE" id="PS50110"/>
    </source>
</evidence>
<feature type="modified residue" description="4-aspartylphosphate" evidence="2">
    <location>
        <position position="56"/>
    </location>
</feature>
<accession>I1YEA7</accession>
<evidence type="ECO:0000313" key="5">
    <source>
        <dbReference type="Proteomes" id="UP000009145"/>
    </source>
</evidence>
<protein>
    <submittedName>
        <fullName evidence="4">Response regulator receiver protein</fullName>
    </submittedName>
</protein>
<dbReference type="AlphaFoldDB" id="I1YEA7"/>
<organism evidence="4 5">
    <name type="scientific">Methylophaga frappieri (strain ATCC BAA-2434 / DSM 25690 / JAM7)</name>
    <dbReference type="NCBI Taxonomy" id="754477"/>
    <lineage>
        <taxon>Bacteria</taxon>
        <taxon>Pseudomonadati</taxon>
        <taxon>Pseudomonadota</taxon>
        <taxon>Gammaproteobacteria</taxon>
        <taxon>Thiotrichales</taxon>
        <taxon>Piscirickettsiaceae</taxon>
        <taxon>Methylophaga</taxon>
    </lineage>
</organism>
<dbReference type="KEGG" id="mec:Q7C_66"/>
<evidence type="ECO:0000256" key="1">
    <source>
        <dbReference type="ARBA" id="ARBA00022553"/>
    </source>
</evidence>
<dbReference type="HOGENOM" id="CLU_000445_69_17_6"/>
<dbReference type="EMBL" id="CP003380">
    <property type="protein sequence ID" value="AFJ01250.1"/>
    <property type="molecule type" value="Genomic_DNA"/>
</dbReference>
<dbReference type="Gene3D" id="3.40.50.2300">
    <property type="match status" value="1"/>
</dbReference>
<dbReference type="RefSeq" id="WP_014702703.1">
    <property type="nucleotide sequence ID" value="NC_017856.1"/>
</dbReference>
<dbReference type="OrthoDB" id="5700660at2"/>
<dbReference type="InterPro" id="IPR011006">
    <property type="entry name" value="CheY-like_superfamily"/>
</dbReference>
<gene>
    <name evidence="4" type="ordered locus">Q7C_66</name>
</gene>
<dbReference type="CDD" id="cd17574">
    <property type="entry name" value="REC_OmpR"/>
    <property type="match status" value="1"/>
</dbReference>
<name>I1YEA7_METFJ</name>